<reference evidence="3" key="1">
    <citation type="journal article" date="2019" name="Int. J. Syst. Evol. Microbiol.">
        <title>The Global Catalogue of Microorganisms (GCM) 10K type strain sequencing project: providing services to taxonomists for standard genome sequencing and annotation.</title>
        <authorList>
            <consortium name="The Broad Institute Genomics Platform"/>
            <consortium name="The Broad Institute Genome Sequencing Center for Infectious Disease"/>
            <person name="Wu L."/>
            <person name="Ma J."/>
        </authorList>
    </citation>
    <scope>NUCLEOTIDE SEQUENCE [LARGE SCALE GENOMIC DNA]</scope>
    <source>
        <strain evidence="3">CGMCC 4.7645</strain>
    </source>
</reference>
<dbReference type="InterPro" id="IPR028994">
    <property type="entry name" value="Integrin_alpha_N"/>
</dbReference>
<evidence type="ECO:0000313" key="2">
    <source>
        <dbReference type="EMBL" id="MFD2417935.1"/>
    </source>
</evidence>
<dbReference type="EMBL" id="JBHUKR010000007">
    <property type="protein sequence ID" value="MFD2417935.1"/>
    <property type="molecule type" value="Genomic_DNA"/>
</dbReference>
<dbReference type="RefSeq" id="WP_378265912.1">
    <property type="nucleotide sequence ID" value="NZ_JBHUKR010000007.1"/>
</dbReference>
<dbReference type="Proteomes" id="UP001597417">
    <property type="component" value="Unassembled WGS sequence"/>
</dbReference>
<feature type="region of interest" description="Disordered" evidence="1">
    <location>
        <begin position="1"/>
        <end position="24"/>
    </location>
</feature>
<evidence type="ECO:0000313" key="3">
    <source>
        <dbReference type="Proteomes" id="UP001597417"/>
    </source>
</evidence>
<sequence>MWIDDTGSATEASDTTGHDGEMEITVDGQSYTAEENMDIDHDGVYETVRMDNADGTITAYGDADGDGRADHYLHTDAHGDVIAEATYDSSTGAWVAAHDDGTGGHETDTAHAGDITADTEDGTVDAGPATVDSNHDGTADTAVMTDAQGDTVLFTDTDGDGKADVETIVTSSGESHTYQHTGPGQWTEMPGGDGVAADSDKLWGGPQYDTVEGVAKIDSATGQWISQN</sequence>
<comment type="caution">
    <text evidence="2">The sequence shown here is derived from an EMBL/GenBank/DDBJ whole genome shotgun (WGS) entry which is preliminary data.</text>
</comment>
<accession>A0ABW5FTI1</accession>
<proteinExistence type="predicted"/>
<organism evidence="2 3">
    <name type="scientific">Amycolatopsis pigmentata</name>
    <dbReference type="NCBI Taxonomy" id="450801"/>
    <lineage>
        <taxon>Bacteria</taxon>
        <taxon>Bacillati</taxon>
        <taxon>Actinomycetota</taxon>
        <taxon>Actinomycetes</taxon>
        <taxon>Pseudonocardiales</taxon>
        <taxon>Pseudonocardiaceae</taxon>
        <taxon>Amycolatopsis</taxon>
    </lineage>
</organism>
<dbReference type="SUPFAM" id="SSF69318">
    <property type="entry name" value="Integrin alpha N-terminal domain"/>
    <property type="match status" value="1"/>
</dbReference>
<keyword evidence="3" id="KW-1185">Reference proteome</keyword>
<name>A0ABW5FTI1_9PSEU</name>
<gene>
    <name evidence="2" type="ORF">ACFSXZ_16540</name>
</gene>
<protein>
    <submittedName>
        <fullName evidence="2">Uncharacterized protein</fullName>
    </submittedName>
</protein>
<evidence type="ECO:0000256" key="1">
    <source>
        <dbReference type="SAM" id="MobiDB-lite"/>
    </source>
</evidence>